<keyword evidence="1" id="KW-1133">Transmembrane helix</keyword>
<feature type="transmembrane region" description="Helical" evidence="1">
    <location>
        <begin position="56"/>
        <end position="77"/>
    </location>
</feature>
<evidence type="ECO:0000313" key="2">
    <source>
        <dbReference type="EMBL" id="SIR72691.1"/>
    </source>
</evidence>
<keyword evidence="1" id="KW-0812">Transmembrane</keyword>
<dbReference type="Proteomes" id="UP000185936">
    <property type="component" value="Unassembled WGS sequence"/>
</dbReference>
<reference evidence="3" key="1">
    <citation type="submission" date="2017-01" db="EMBL/GenBank/DDBJ databases">
        <authorList>
            <person name="Varghese N."/>
            <person name="Submissions S."/>
        </authorList>
    </citation>
    <scope>NUCLEOTIDE SEQUENCE [LARGE SCALE GENOMIC DNA]</scope>
    <source>
        <strain evidence="3">type strain: HArc-</strain>
    </source>
</reference>
<sequence>MRTDPLAFGTPFGGALSLDPLVIAVILAMAAVTLLAKVGGTWLVRRVEVSDRLEAGLDVLPGAIVIAVIGPELAAGGPAEWGGAAVVLAVMWRVENILLALCAGVVSVVILRTVV</sequence>
<feature type="transmembrane region" description="Helical" evidence="1">
    <location>
        <begin position="97"/>
        <end position="114"/>
    </location>
</feature>
<dbReference type="OrthoDB" id="204801at2157"/>
<proteinExistence type="predicted"/>
<evidence type="ECO:0000256" key="1">
    <source>
        <dbReference type="SAM" id="Phobius"/>
    </source>
</evidence>
<keyword evidence="1" id="KW-0472">Membrane</keyword>
<gene>
    <name evidence="2" type="ORF">SAMN05421752_102102</name>
</gene>
<name>A0A1N7DA46_9EURY</name>
<accession>A0A1N7DA46</accession>
<protein>
    <submittedName>
        <fullName evidence="2">Uncharacterized membrane protein</fullName>
    </submittedName>
</protein>
<dbReference type="AlphaFoldDB" id="A0A1N7DA46"/>
<dbReference type="RefSeq" id="WP_076607810.1">
    <property type="nucleotide sequence ID" value="NZ_FTNR01000002.1"/>
</dbReference>
<dbReference type="InterPro" id="IPR008407">
    <property type="entry name" value="Brnchd-chn_aa_trnsp_AzlD"/>
</dbReference>
<organism evidence="2 3">
    <name type="scientific">Natronorubrum thiooxidans</name>
    <dbReference type="NCBI Taxonomy" id="308853"/>
    <lineage>
        <taxon>Archaea</taxon>
        <taxon>Methanobacteriati</taxon>
        <taxon>Methanobacteriota</taxon>
        <taxon>Stenosarchaea group</taxon>
        <taxon>Halobacteria</taxon>
        <taxon>Halobacteriales</taxon>
        <taxon>Natrialbaceae</taxon>
        <taxon>Natronorubrum</taxon>
    </lineage>
</organism>
<evidence type="ECO:0000313" key="3">
    <source>
        <dbReference type="Proteomes" id="UP000185936"/>
    </source>
</evidence>
<dbReference type="Pfam" id="PF05437">
    <property type="entry name" value="AzlD"/>
    <property type="match status" value="1"/>
</dbReference>
<keyword evidence="3" id="KW-1185">Reference proteome</keyword>
<dbReference type="EMBL" id="FTNR01000002">
    <property type="protein sequence ID" value="SIR72691.1"/>
    <property type="molecule type" value="Genomic_DNA"/>
</dbReference>
<dbReference type="STRING" id="308853.SAMN05421752_102102"/>
<feature type="transmembrane region" description="Helical" evidence="1">
    <location>
        <begin position="20"/>
        <end position="44"/>
    </location>
</feature>